<name>A0A6N4V9D5_9MYCO</name>
<dbReference type="EMBL" id="AP022570">
    <property type="protein sequence ID" value="BBX52226.1"/>
    <property type="molecule type" value="Genomic_DNA"/>
</dbReference>
<gene>
    <name evidence="1" type="ORF">MPOR_32520</name>
</gene>
<protein>
    <submittedName>
        <fullName evidence="1">Uncharacterized protein</fullName>
    </submittedName>
</protein>
<evidence type="ECO:0000313" key="2">
    <source>
        <dbReference type="Proteomes" id="UP000466785"/>
    </source>
</evidence>
<dbReference type="RefSeq" id="WP_163675460.1">
    <property type="nucleotide sequence ID" value="NZ_AP022570.1"/>
</dbReference>
<keyword evidence="2" id="KW-1185">Reference proteome</keyword>
<sequence length="84" mass="9042">MFPGNPFGGFPGNPFQSLIGMADGFKSEYGRRVRAIFSDVDPEQSPLAHSVQSKGDSIVDLLDGLVHAVAELEQRLPEKGDRAA</sequence>
<dbReference type="AlphaFoldDB" id="A0A6N4V9D5"/>
<dbReference type="Proteomes" id="UP000466785">
    <property type="component" value="Chromosome"/>
</dbReference>
<organism evidence="1 2">
    <name type="scientific">Mycolicibacterium poriferae</name>
    <dbReference type="NCBI Taxonomy" id="39694"/>
    <lineage>
        <taxon>Bacteria</taxon>
        <taxon>Bacillati</taxon>
        <taxon>Actinomycetota</taxon>
        <taxon>Actinomycetes</taxon>
        <taxon>Mycobacteriales</taxon>
        <taxon>Mycobacteriaceae</taxon>
        <taxon>Mycolicibacterium</taxon>
    </lineage>
</organism>
<evidence type="ECO:0000313" key="1">
    <source>
        <dbReference type="EMBL" id="BBX52226.1"/>
    </source>
</evidence>
<dbReference type="KEGG" id="mpof:MPOR_32520"/>
<reference evidence="1 2" key="1">
    <citation type="journal article" date="2019" name="Emerg. Microbes Infect.">
        <title>Comprehensive subspecies identification of 175 nontuberculous mycobacteria species based on 7547 genomic profiles.</title>
        <authorList>
            <person name="Matsumoto Y."/>
            <person name="Kinjo T."/>
            <person name="Motooka D."/>
            <person name="Nabeya D."/>
            <person name="Jung N."/>
            <person name="Uechi K."/>
            <person name="Horii T."/>
            <person name="Iida T."/>
            <person name="Fujita J."/>
            <person name="Nakamura S."/>
        </authorList>
    </citation>
    <scope>NUCLEOTIDE SEQUENCE [LARGE SCALE GENOMIC DNA]</scope>
    <source>
        <strain evidence="1 2">JCM 12603</strain>
    </source>
</reference>
<proteinExistence type="predicted"/>
<accession>A0A6N4V9D5</accession>